<dbReference type="InterPro" id="IPR023173">
    <property type="entry name" value="NADPH_Cyt_P450_Rdtase_alpha"/>
</dbReference>
<feature type="transmembrane region" description="Helical" evidence="4">
    <location>
        <begin position="206"/>
        <end position="225"/>
    </location>
</feature>
<feature type="domain" description="FAD-binding FR-type" evidence="6">
    <location>
        <begin position="549"/>
        <end position="702"/>
    </location>
</feature>
<feature type="transmembrane region" description="Helical" evidence="4">
    <location>
        <begin position="355"/>
        <end position="377"/>
    </location>
</feature>
<keyword evidence="1" id="KW-0285">Flavoprotein</keyword>
<dbReference type="GO" id="GO:0010181">
    <property type="term" value="F:FMN binding"/>
    <property type="evidence" value="ECO:0007669"/>
    <property type="project" value="InterPro"/>
</dbReference>
<keyword evidence="3" id="KW-0249">Electron transport</keyword>
<keyword evidence="4" id="KW-1133">Transmembrane helix</keyword>
<evidence type="ECO:0000313" key="8">
    <source>
        <dbReference type="Proteomes" id="UP000032025"/>
    </source>
</evidence>
<sequence length="842" mass="91338">MIINNKAHKLVLSTRNILFQLHWFLGITAGLVLAVMGVTGALISFEGEILRAINPGVVTVTPARTPPLPAPVLIERITAQVPNIRIVRLIVDSDPHHAATVTYTVDTGEKGKKKEKERGRQRRFVDPANGRMLEEARGEGFFETVENLHRWLALPGRGNGIGRQLTGFAALSLIFFALSGLYLRWPRRPLDWRNWLVLDLRKTGRNLYRALHAVIGGWVLIFYLISASTGLWWSYGWYRDGVQYLLGAERAAAHGPKSKDSGPANLPLAWASFTKATAGKSYEQVTASVRDGAVQFRAKLPGGRHDRVSDEMTIDGTTGRVITEQRYDARQLNEDILTSVYEIHRGAYFGIAGRVLMALASLTMPLFTITGFLLYFARRRRKAALGQVLAEVPPAPVAGATTLVAYASQTGTAERIARLTAQVLPDAAAVPITDLDHERLAQARRLFVVASTYGEGEPPDSARGFARVMASEPPALPGLRYAVLALGDREYDDFCAFGHQIDRWLHAGGAERLFDAIEVDGDDADAQRLWQQQLASLGGRTDQPDWAPAPMRDWRLVERLLLNPGSSGGPTWHVVLEPVDAGADWAAGDILEILPQQDERRVTAFLRATGLADTAALRERLRTSILPSDAGPGFDPDTLRPLAHREYSIASLGVTGRAALIVRLCEAPDGLPGLGSGWLCEGAPLGSVIGGRVHANPAFHSPDDASTPIVLIGNGTGLAGLLGHLRQRAATGGGAAWLYWGERHPDHDDYHAAERLAYAQSRVLAGGATAWSRLGAGPRYVQDAVATAADTIREAVAAGAILYVCGSLKGMAGDVHHMLAAILGDDRLEEMAAAGRYRRDIY</sequence>
<evidence type="ECO:0000256" key="2">
    <source>
        <dbReference type="ARBA" id="ARBA00022643"/>
    </source>
</evidence>
<dbReference type="InterPro" id="IPR017927">
    <property type="entry name" value="FAD-bd_FR_type"/>
</dbReference>
<dbReference type="Gene3D" id="2.40.30.10">
    <property type="entry name" value="Translation factors"/>
    <property type="match status" value="1"/>
</dbReference>
<dbReference type="Gene3D" id="1.20.990.10">
    <property type="entry name" value="NADPH-cytochrome p450 Reductase, Chain A, domain 3"/>
    <property type="match status" value="1"/>
</dbReference>
<evidence type="ECO:0000256" key="4">
    <source>
        <dbReference type="SAM" id="Phobius"/>
    </source>
</evidence>
<keyword evidence="8" id="KW-1185">Reference proteome</keyword>
<dbReference type="InterPro" id="IPR001709">
    <property type="entry name" value="Flavoprot_Pyr_Nucl_cyt_Rdtase"/>
</dbReference>
<comment type="caution">
    <text evidence="7">The sequence shown here is derived from an EMBL/GenBank/DDBJ whole genome shotgun (WGS) entry which is preliminary data.</text>
</comment>
<feature type="transmembrane region" description="Helical" evidence="4">
    <location>
        <begin position="165"/>
        <end position="185"/>
    </location>
</feature>
<dbReference type="Gene3D" id="3.40.50.360">
    <property type="match status" value="1"/>
</dbReference>
<dbReference type="SUPFAM" id="SSF52343">
    <property type="entry name" value="Ferredoxin reductase-like, C-terminal NADP-linked domain"/>
    <property type="match status" value="1"/>
</dbReference>
<dbReference type="Pfam" id="PF03929">
    <property type="entry name" value="PepSY_TM"/>
    <property type="match status" value="1"/>
</dbReference>
<keyword evidence="2" id="KW-0288">FMN</keyword>
<keyword evidence="3" id="KW-0813">Transport</keyword>
<dbReference type="PANTHER" id="PTHR34219">
    <property type="entry name" value="IRON-REGULATED INNER MEMBRANE PROTEIN-RELATED"/>
    <property type="match status" value="1"/>
</dbReference>
<keyword evidence="4" id="KW-0472">Membrane</keyword>
<name>A0A0C9NKL1_SPHPI</name>
<organism evidence="7 8">
    <name type="scientific">Sphingomonas paucimobilis NBRC 13935</name>
    <dbReference type="NCBI Taxonomy" id="1219050"/>
    <lineage>
        <taxon>Bacteria</taxon>
        <taxon>Pseudomonadati</taxon>
        <taxon>Pseudomonadota</taxon>
        <taxon>Alphaproteobacteria</taxon>
        <taxon>Sphingomonadales</taxon>
        <taxon>Sphingomonadaceae</taxon>
        <taxon>Sphingomonas</taxon>
    </lineage>
</organism>
<dbReference type="AlphaFoldDB" id="A0A0C9NKL1"/>
<dbReference type="PROSITE" id="PS51384">
    <property type="entry name" value="FAD_FR"/>
    <property type="match status" value="1"/>
</dbReference>
<gene>
    <name evidence="7" type="ORF">SP6_51_00270</name>
</gene>
<accession>A0A0C9NKL1</accession>
<dbReference type="InterPro" id="IPR029039">
    <property type="entry name" value="Flavoprotein-like_sf"/>
</dbReference>
<dbReference type="InterPro" id="IPR001094">
    <property type="entry name" value="Flavdoxin-like"/>
</dbReference>
<dbReference type="SUPFAM" id="SSF52218">
    <property type="entry name" value="Flavoproteins"/>
    <property type="match status" value="1"/>
</dbReference>
<dbReference type="GO" id="GO:0016491">
    <property type="term" value="F:oxidoreductase activity"/>
    <property type="evidence" value="ECO:0007669"/>
    <property type="project" value="InterPro"/>
</dbReference>
<dbReference type="InterPro" id="IPR017938">
    <property type="entry name" value="Riboflavin_synthase-like_b-brl"/>
</dbReference>
<dbReference type="PANTHER" id="PTHR34219:SF3">
    <property type="entry name" value="BLL7967 PROTEIN"/>
    <property type="match status" value="1"/>
</dbReference>
<proteinExistence type="predicted"/>
<dbReference type="SUPFAM" id="SSF63380">
    <property type="entry name" value="Riboflavin synthase domain-like"/>
    <property type="match status" value="1"/>
</dbReference>
<keyword evidence="4" id="KW-0812">Transmembrane</keyword>
<evidence type="ECO:0000256" key="3">
    <source>
        <dbReference type="ARBA" id="ARBA00022982"/>
    </source>
</evidence>
<dbReference type="Proteomes" id="UP000032025">
    <property type="component" value="Unassembled WGS sequence"/>
</dbReference>
<evidence type="ECO:0000256" key="1">
    <source>
        <dbReference type="ARBA" id="ARBA00022630"/>
    </source>
</evidence>
<dbReference type="Pfam" id="PF00175">
    <property type="entry name" value="NAD_binding_1"/>
    <property type="match status" value="1"/>
</dbReference>
<dbReference type="Gene3D" id="3.40.50.80">
    <property type="entry name" value="Nucleotide-binding domain of ferredoxin-NADP reductase (FNR) module"/>
    <property type="match status" value="1"/>
</dbReference>
<dbReference type="Pfam" id="PF00258">
    <property type="entry name" value="Flavodoxin_1"/>
    <property type="match status" value="1"/>
</dbReference>
<dbReference type="PROSITE" id="PS50902">
    <property type="entry name" value="FLAVODOXIN_LIKE"/>
    <property type="match status" value="1"/>
</dbReference>
<evidence type="ECO:0000259" key="6">
    <source>
        <dbReference type="PROSITE" id="PS51384"/>
    </source>
</evidence>
<feature type="domain" description="Flavodoxin-like" evidence="5">
    <location>
        <begin position="402"/>
        <end position="535"/>
    </location>
</feature>
<dbReference type="PRINTS" id="PR00371">
    <property type="entry name" value="FPNCR"/>
</dbReference>
<evidence type="ECO:0000259" key="5">
    <source>
        <dbReference type="PROSITE" id="PS50902"/>
    </source>
</evidence>
<dbReference type="InterPro" id="IPR039261">
    <property type="entry name" value="FNR_nucleotide-bd"/>
</dbReference>
<dbReference type="PRINTS" id="PR00369">
    <property type="entry name" value="FLAVODOXIN"/>
</dbReference>
<dbReference type="CDD" id="cd06200">
    <property type="entry name" value="SiR_like1"/>
    <property type="match status" value="1"/>
</dbReference>
<reference evidence="7 8" key="1">
    <citation type="submission" date="2014-08" db="EMBL/GenBank/DDBJ databases">
        <title>Whole genome shotgun sequence of Sphingomonas paucimobilis NBRC 13935.</title>
        <authorList>
            <person name="Hosoyama A."/>
            <person name="Hashimoto M."/>
            <person name="Hosoyama Y."/>
            <person name="Noguchi M."/>
            <person name="Uohara A."/>
            <person name="Ohji S."/>
            <person name="Katano-Makiyama Y."/>
            <person name="Ichikawa N."/>
            <person name="Kimura A."/>
            <person name="Yamazoe A."/>
            <person name="Fujita N."/>
        </authorList>
    </citation>
    <scope>NUCLEOTIDE SEQUENCE [LARGE SCALE GENOMIC DNA]</scope>
    <source>
        <strain evidence="7 8">NBRC 13935</strain>
    </source>
</reference>
<feature type="transmembrane region" description="Helical" evidence="4">
    <location>
        <begin position="21"/>
        <end position="45"/>
    </location>
</feature>
<dbReference type="InterPro" id="IPR001433">
    <property type="entry name" value="OxRdtase_FAD/NAD-bd"/>
</dbReference>
<dbReference type="InterPro" id="IPR005625">
    <property type="entry name" value="PepSY-ass_TM"/>
</dbReference>
<dbReference type="InterPro" id="IPR008254">
    <property type="entry name" value="Flavodoxin/NO_synth"/>
</dbReference>
<protein>
    <submittedName>
        <fullName evidence="7">DNA, contig: SP651</fullName>
    </submittedName>
</protein>
<evidence type="ECO:0000313" key="7">
    <source>
        <dbReference type="EMBL" id="GAN15153.1"/>
    </source>
</evidence>
<dbReference type="EMBL" id="BBJS01000051">
    <property type="protein sequence ID" value="GAN15153.1"/>
    <property type="molecule type" value="Genomic_DNA"/>
</dbReference>